<dbReference type="EMBL" id="FRDI01000008">
    <property type="protein sequence ID" value="SHN66659.1"/>
    <property type="molecule type" value="Genomic_DNA"/>
</dbReference>
<evidence type="ECO:0000313" key="1">
    <source>
        <dbReference type="EMBL" id="SHN66659.1"/>
    </source>
</evidence>
<name>A0A1M7T7H0_9BACT</name>
<dbReference type="Proteomes" id="UP000186469">
    <property type="component" value="Unassembled WGS sequence"/>
</dbReference>
<dbReference type="AlphaFoldDB" id="A0A1M7T7H0"/>
<reference evidence="1 2" key="1">
    <citation type="submission" date="2016-12" db="EMBL/GenBank/DDBJ databases">
        <authorList>
            <person name="Song W.-J."/>
            <person name="Kurnit D.M."/>
        </authorList>
    </citation>
    <scope>NUCLEOTIDE SEQUENCE [LARGE SCALE GENOMIC DNA]</scope>
    <source>
        <strain evidence="1 2">DSM 11393</strain>
    </source>
</reference>
<dbReference type="STRING" id="1121455.SAMN02745728_01670"/>
<gene>
    <name evidence="1" type="ORF">SAMN02745728_01670</name>
</gene>
<keyword evidence="2" id="KW-1185">Reference proteome</keyword>
<protein>
    <submittedName>
        <fullName evidence="1">Uncharacterized protein</fullName>
    </submittedName>
</protein>
<organism evidence="1 2">
    <name type="scientific">Desulfovibrio litoralis DSM 11393</name>
    <dbReference type="NCBI Taxonomy" id="1121455"/>
    <lineage>
        <taxon>Bacteria</taxon>
        <taxon>Pseudomonadati</taxon>
        <taxon>Thermodesulfobacteriota</taxon>
        <taxon>Desulfovibrionia</taxon>
        <taxon>Desulfovibrionales</taxon>
        <taxon>Desulfovibrionaceae</taxon>
        <taxon>Desulfovibrio</taxon>
    </lineage>
</organism>
<dbReference type="RefSeq" id="WP_072697361.1">
    <property type="nucleotide sequence ID" value="NZ_FRDI01000008.1"/>
</dbReference>
<accession>A0A1M7T7H0</accession>
<evidence type="ECO:0000313" key="2">
    <source>
        <dbReference type="Proteomes" id="UP000186469"/>
    </source>
</evidence>
<sequence>METNSLLLAKILKNALSNVVKKISEEGIDILVSEIKDENNITVGVFSLITQQEAIPFYEKALKDAERKYEEAKE</sequence>
<proteinExistence type="predicted"/>